<dbReference type="InterPro" id="IPR001663">
    <property type="entry name" value="Rng_hydr_dOase-A"/>
</dbReference>
<dbReference type="Proteomes" id="UP001595615">
    <property type="component" value="Unassembled WGS sequence"/>
</dbReference>
<keyword evidence="4 8" id="KW-0560">Oxidoreductase</keyword>
<keyword evidence="2" id="KW-0001">2Fe-2S</keyword>
<keyword evidence="3" id="KW-0479">Metal-binding</keyword>
<feature type="domain" description="Rieske" evidence="7">
    <location>
        <begin position="49"/>
        <end position="134"/>
    </location>
</feature>
<dbReference type="InterPro" id="IPR017941">
    <property type="entry name" value="Rieske_2Fe-2S"/>
</dbReference>
<evidence type="ECO:0000256" key="3">
    <source>
        <dbReference type="ARBA" id="ARBA00022723"/>
    </source>
</evidence>
<dbReference type="PROSITE" id="PS51296">
    <property type="entry name" value="RIESKE"/>
    <property type="match status" value="1"/>
</dbReference>
<keyword evidence="5" id="KW-0408">Iron</keyword>
<gene>
    <name evidence="8" type="ORF">ACFOMD_01515</name>
</gene>
<dbReference type="CDD" id="cd03469">
    <property type="entry name" value="Rieske_RO_Alpha_N"/>
    <property type="match status" value="1"/>
</dbReference>
<dbReference type="PANTHER" id="PTHR43756">
    <property type="entry name" value="CHOLINE MONOOXYGENASE, CHLOROPLASTIC"/>
    <property type="match status" value="1"/>
</dbReference>
<dbReference type="GO" id="GO:0051213">
    <property type="term" value="F:dioxygenase activity"/>
    <property type="evidence" value="ECO:0007669"/>
    <property type="project" value="UniProtKB-KW"/>
</dbReference>
<dbReference type="InterPro" id="IPR036922">
    <property type="entry name" value="Rieske_2Fe-2S_sf"/>
</dbReference>
<dbReference type="PRINTS" id="PR00090">
    <property type="entry name" value="RNGDIOXGNASE"/>
</dbReference>
<dbReference type="EMBL" id="JBHRXV010000001">
    <property type="protein sequence ID" value="MFC3711230.1"/>
    <property type="molecule type" value="Genomic_DNA"/>
</dbReference>
<dbReference type="EC" id="1.14.13.-" evidence="8"/>
<keyword evidence="9" id="KW-1185">Reference proteome</keyword>
<evidence type="ECO:0000256" key="4">
    <source>
        <dbReference type="ARBA" id="ARBA00023002"/>
    </source>
</evidence>
<evidence type="ECO:0000256" key="2">
    <source>
        <dbReference type="ARBA" id="ARBA00022714"/>
    </source>
</evidence>
<protein>
    <submittedName>
        <fullName evidence="8">Aromatic ring-hydroxylating dioxygenase subunit alpha</fullName>
        <ecNumber evidence="8">1.14.13.-</ecNumber>
    </submittedName>
</protein>
<evidence type="ECO:0000256" key="5">
    <source>
        <dbReference type="ARBA" id="ARBA00023004"/>
    </source>
</evidence>
<dbReference type="RefSeq" id="WP_380855744.1">
    <property type="nucleotide sequence ID" value="NZ_JBHRXV010000001.1"/>
</dbReference>
<dbReference type="SUPFAM" id="SSF50022">
    <property type="entry name" value="ISP domain"/>
    <property type="match status" value="1"/>
</dbReference>
<dbReference type="Gene3D" id="2.102.10.10">
    <property type="entry name" value="Rieske [2Fe-2S] iron-sulphur domain"/>
    <property type="match status" value="1"/>
</dbReference>
<proteinExistence type="inferred from homology"/>
<keyword evidence="6" id="KW-0411">Iron-sulfur</keyword>
<name>A0ABV7X731_9SPHN</name>
<evidence type="ECO:0000256" key="1">
    <source>
        <dbReference type="ARBA" id="ARBA00008751"/>
    </source>
</evidence>
<accession>A0ABV7X731</accession>
<dbReference type="PANTHER" id="PTHR43756:SF1">
    <property type="entry name" value="3-PHENYLPROPIONATE_CINNAMIC ACID DIOXYGENASE SUBUNIT ALPHA"/>
    <property type="match status" value="1"/>
</dbReference>
<sequence>MSIAKSARAPLPLVDEDRSAGRFRVNRDAFLSEEVLALEQERIFDRCWLYLAHESEVAAARSFLTRDVAGKPILLTRDKDGELRAFHNVCTHRGALVCRERSGTAPAFTCPYHAWTFSLSGKLNGMPGREGLAADANDDGSLNLRPVARLEVFRGFIFICFDTEVEPLLDYLKESADYLAYVADQGPNGMEIVAGAQEYAINANWKLLLENSIDGYHGMPTHSTYFEYLRSRDGAPAKQVKVGNVGWVKNLGNGHAVGESIGEVPWGRPYARWVPGFGEASRGEIDTLQAEIMERLGPERGAVVATGDRNLAVFPNLVVNDIMAITVRTFYPAGPDRMVVTSWALAPIGESEESRARRLRNYVEFLGPAGFATPDDIEMLEAAQKGYVSGGWNDVSRGMLLEKQSKTEELALRTFWRRWNQLVTDGSEEELVGP</sequence>
<dbReference type="Pfam" id="PF00355">
    <property type="entry name" value="Rieske"/>
    <property type="match status" value="1"/>
</dbReference>
<evidence type="ECO:0000256" key="6">
    <source>
        <dbReference type="ARBA" id="ARBA00023014"/>
    </source>
</evidence>
<evidence type="ECO:0000313" key="9">
    <source>
        <dbReference type="Proteomes" id="UP001595615"/>
    </source>
</evidence>
<dbReference type="Gene3D" id="3.90.380.10">
    <property type="entry name" value="Naphthalene 1,2-dioxygenase Alpha Subunit, Chain A, domain 1"/>
    <property type="match status" value="1"/>
</dbReference>
<dbReference type="SUPFAM" id="SSF55961">
    <property type="entry name" value="Bet v1-like"/>
    <property type="match status" value="1"/>
</dbReference>
<dbReference type="InterPro" id="IPR015879">
    <property type="entry name" value="Ring_hydroxy_dOase_asu_C_dom"/>
</dbReference>
<dbReference type="Pfam" id="PF00848">
    <property type="entry name" value="Ring_hydroxyl_A"/>
    <property type="match status" value="1"/>
</dbReference>
<organism evidence="8 9">
    <name type="scientific">Sphingoaurantiacus capsulatus</name>
    <dbReference type="NCBI Taxonomy" id="1771310"/>
    <lineage>
        <taxon>Bacteria</taxon>
        <taxon>Pseudomonadati</taxon>
        <taxon>Pseudomonadota</taxon>
        <taxon>Alphaproteobacteria</taxon>
        <taxon>Sphingomonadales</taxon>
        <taxon>Sphingosinicellaceae</taxon>
        <taxon>Sphingoaurantiacus</taxon>
    </lineage>
</organism>
<reference evidence="9" key="1">
    <citation type="journal article" date="2019" name="Int. J. Syst. Evol. Microbiol.">
        <title>The Global Catalogue of Microorganisms (GCM) 10K type strain sequencing project: providing services to taxonomists for standard genome sequencing and annotation.</title>
        <authorList>
            <consortium name="The Broad Institute Genomics Platform"/>
            <consortium name="The Broad Institute Genome Sequencing Center for Infectious Disease"/>
            <person name="Wu L."/>
            <person name="Ma J."/>
        </authorList>
    </citation>
    <scope>NUCLEOTIDE SEQUENCE [LARGE SCALE GENOMIC DNA]</scope>
    <source>
        <strain evidence="9">KCTC 42644</strain>
    </source>
</reference>
<evidence type="ECO:0000313" key="8">
    <source>
        <dbReference type="EMBL" id="MFC3711230.1"/>
    </source>
</evidence>
<keyword evidence="8" id="KW-0223">Dioxygenase</keyword>
<evidence type="ECO:0000259" key="7">
    <source>
        <dbReference type="PROSITE" id="PS51296"/>
    </source>
</evidence>
<comment type="similarity">
    <text evidence="1">Belongs to the bacterial ring-hydroxylating dioxygenase alpha subunit family.</text>
</comment>
<comment type="caution">
    <text evidence="8">The sequence shown here is derived from an EMBL/GenBank/DDBJ whole genome shotgun (WGS) entry which is preliminary data.</text>
</comment>